<evidence type="ECO:0000256" key="1">
    <source>
        <dbReference type="SAM" id="Phobius"/>
    </source>
</evidence>
<gene>
    <name evidence="2" type="ORF">DdX_00578</name>
</gene>
<dbReference type="AlphaFoldDB" id="A0AAD4NGR5"/>
<accession>A0AAD4NGR5</accession>
<evidence type="ECO:0000313" key="2">
    <source>
        <dbReference type="EMBL" id="KAI1728400.1"/>
    </source>
</evidence>
<comment type="caution">
    <text evidence="2">The sequence shown here is derived from an EMBL/GenBank/DDBJ whole genome shotgun (WGS) entry which is preliminary data.</text>
</comment>
<reference evidence="2" key="1">
    <citation type="submission" date="2022-01" db="EMBL/GenBank/DDBJ databases">
        <title>Genome Sequence Resource for Two Populations of Ditylenchus destructor, the Migratory Endoparasitic Phytonematode.</title>
        <authorList>
            <person name="Zhang H."/>
            <person name="Lin R."/>
            <person name="Xie B."/>
        </authorList>
    </citation>
    <scope>NUCLEOTIDE SEQUENCE</scope>
    <source>
        <strain evidence="2">BazhouSP</strain>
    </source>
</reference>
<protein>
    <submittedName>
        <fullName evidence="2">Uncharacterized protein</fullName>
    </submittedName>
</protein>
<feature type="transmembrane region" description="Helical" evidence="1">
    <location>
        <begin position="78"/>
        <end position="102"/>
    </location>
</feature>
<organism evidence="2 3">
    <name type="scientific">Ditylenchus destructor</name>
    <dbReference type="NCBI Taxonomy" id="166010"/>
    <lineage>
        <taxon>Eukaryota</taxon>
        <taxon>Metazoa</taxon>
        <taxon>Ecdysozoa</taxon>
        <taxon>Nematoda</taxon>
        <taxon>Chromadorea</taxon>
        <taxon>Rhabditida</taxon>
        <taxon>Tylenchina</taxon>
        <taxon>Tylenchomorpha</taxon>
        <taxon>Sphaerularioidea</taxon>
        <taxon>Anguinidae</taxon>
        <taxon>Anguininae</taxon>
        <taxon>Ditylenchus</taxon>
    </lineage>
</organism>
<dbReference type="Proteomes" id="UP001201812">
    <property type="component" value="Unassembled WGS sequence"/>
</dbReference>
<name>A0AAD4NGR5_9BILA</name>
<keyword evidence="1" id="KW-1133">Transmembrane helix</keyword>
<dbReference type="EMBL" id="JAKKPZ010000001">
    <property type="protein sequence ID" value="KAI1728400.1"/>
    <property type="molecule type" value="Genomic_DNA"/>
</dbReference>
<proteinExistence type="predicted"/>
<keyword evidence="1" id="KW-0812">Transmembrane</keyword>
<sequence>MDSRSQRPVLLNPHDTFEIYEKRSVSPHSLHQSQPIRPSCYITTPNREEPVLISDEDNFGSRSGYARFSFAQKRKLPIAWIIGIAVLVPVFVILILFIAVWLQELGII</sequence>
<keyword evidence="1" id="KW-0472">Membrane</keyword>
<evidence type="ECO:0000313" key="3">
    <source>
        <dbReference type="Proteomes" id="UP001201812"/>
    </source>
</evidence>
<keyword evidence="3" id="KW-1185">Reference proteome</keyword>